<evidence type="ECO:0000313" key="3">
    <source>
        <dbReference type="Proteomes" id="UP001139293"/>
    </source>
</evidence>
<dbReference type="AlphaFoldDB" id="A0A9X1ZHZ8"/>
<proteinExistence type="predicted"/>
<dbReference type="RefSeq" id="WP_248951240.1">
    <property type="nucleotide sequence ID" value="NZ_JAKILB010000012.1"/>
</dbReference>
<reference evidence="2" key="1">
    <citation type="submission" date="2022-01" db="EMBL/GenBank/DDBJ databases">
        <title>Whole genome-based taxonomy of the Shewanellaceae.</title>
        <authorList>
            <person name="Martin-Rodriguez A.J."/>
        </authorList>
    </citation>
    <scope>NUCLEOTIDE SEQUENCE</scope>
    <source>
        <strain evidence="2">KCTC 23973</strain>
    </source>
</reference>
<evidence type="ECO:0000313" key="2">
    <source>
        <dbReference type="EMBL" id="MCL1140197.1"/>
    </source>
</evidence>
<keyword evidence="1" id="KW-0472">Membrane</keyword>
<name>A0A9X1ZHZ8_9GAMM</name>
<keyword evidence="1" id="KW-0812">Transmembrane</keyword>
<keyword evidence="3" id="KW-1185">Reference proteome</keyword>
<protein>
    <submittedName>
        <fullName evidence="2">Uncharacterized protein</fullName>
    </submittedName>
</protein>
<gene>
    <name evidence="2" type="ORF">L2740_16790</name>
</gene>
<comment type="caution">
    <text evidence="2">The sequence shown here is derived from an EMBL/GenBank/DDBJ whole genome shotgun (WGS) entry which is preliminary data.</text>
</comment>
<dbReference type="Proteomes" id="UP001139293">
    <property type="component" value="Unassembled WGS sequence"/>
</dbReference>
<organism evidence="2 3">
    <name type="scientific">Shewanella pneumatophori</name>
    <dbReference type="NCBI Taxonomy" id="314092"/>
    <lineage>
        <taxon>Bacteria</taxon>
        <taxon>Pseudomonadati</taxon>
        <taxon>Pseudomonadota</taxon>
        <taxon>Gammaproteobacteria</taxon>
        <taxon>Alteromonadales</taxon>
        <taxon>Shewanellaceae</taxon>
        <taxon>Shewanella</taxon>
    </lineage>
</organism>
<sequence>MTKLFILPILLSLAWALFLNYNGVPLKQGKKGFLYIIGISLTIIFALAFLLWLTAGQNVMAT</sequence>
<dbReference type="EMBL" id="JAKILB010000012">
    <property type="protein sequence ID" value="MCL1140197.1"/>
    <property type="molecule type" value="Genomic_DNA"/>
</dbReference>
<evidence type="ECO:0000256" key="1">
    <source>
        <dbReference type="SAM" id="Phobius"/>
    </source>
</evidence>
<keyword evidence="1" id="KW-1133">Transmembrane helix</keyword>
<feature type="transmembrane region" description="Helical" evidence="1">
    <location>
        <begin position="32"/>
        <end position="53"/>
    </location>
</feature>
<accession>A0A9X1ZHZ8</accession>